<gene>
    <name evidence="3" type="ORF">GCM10023168_25440</name>
</gene>
<feature type="transmembrane region" description="Helical" evidence="1">
    <location>
        <begin position="34"/>
        <end position="60"/>
    </location>
</feature>
<dbReference type="InterPro" id="IPR006976">
    <property type="entry name" value="VanZ-like"/>
</dbReference>
<keyword evidence="1" id="KW-1133">Transmembrane helix</keyword>
<evidence type="ECO:0000313" key="4">
    <source>
        <dbReference type="Proteomes" id="UP001500945"/>
    </source>
</evidence>
<keyword evidence="1" id="KW-0812">Transmembrane</keyword>
<dbReference type="PANTHER" id="PTHR28008:SF1">
    <property type="entry name" value="DOMAIN PROTEIN, PUTATIVE (AFU_ORTHOLOGUE AFUA_3G10980)-RELATED"/>
    <property type="match status" value="1"/>
</dbReference>
<keyword evidence="1" id="KW-0472">Membrane</keyword>
<reference evidence="4" key="1">
    <citation type="journal article" date="2019" name="Int. J. Syst. Evol. Microbiol.">
        <title>The Global Catalogue of Microorganisms (GCM) 10K type strain sequencing project: providing services to taxonomists for standard genome sequencing and annotation.</title>
        <authorList>
            <consortium name="The Broad Institute Genomics Platform"/>
            <consortium name="The Broad Institute Genome Sequencing Center for Infectious Disease"/>
            <person name="Wu L."/>
            <person name="Ma J."/>
        </authorList>
    </citation>
    <scope>NUCLEOTIDE SEQUENCE [LARGE SCALE GENOMIC DNA]</scope>
    <source>
        <strain evidence="4">JCM 17809</strain>
    </source>
</reference>
<dbReference type="Proteomes" id="UP001500945">
    <property type="component" value="Unassembled WGS sequence"/>
</dbReference>
<proteinExistence type="predicted"/>
<accession>A0ABP8KJY9</accession>
<organism evidence="3 4">
    <name type="scientific">Fodinibacter luteus</name>
    <dbReference type="NCBI Taxonomy" id="552064"/>
    <lineage>
        <taxon>Bacteria</taxon>
        <taxon>Bacillati</taxon>
        <taxon>Actinomycetota</taxon>
        <taxon>Actinomycetes</taxon>
        <taxon>Micrococcales</taxon>
        <taxon>Intrasporangiaceae</taxon>
        <taxon>Fodinibacter (ex Wang et al. 2009)</taxon>
    </lineage>
</organism>
<keyword evidence="4" id="KW-1185">Reference proteome</keyword>
<comment type="caution">
    <text evidence="3">The sequence shown here is derived from an EMBL/GenBank/DDBJ whole genome shotgun (WGS) entry which is preliminary data.</text>
</comment>
<dbReference type="PANTHER" id="PTHR28008">
    <property type="entry name" value="DOMAIN PROTEIN, PUTATIVE (AFU_ORTHOLOGUE AFUA_3G10980)-RELATED"/>
    <property type="match status" value="1"/>
</dbReference>
<evidence type="ECO:0000259" key="2">
    <source>
        <dbReference type="Pfam" id="PF04892"/>
    </source>
</evidence>
<feature type="domain" description="VanZ-like" evidence="2">
    <location>
        <begin position="28"/>
        <end position="100"/>
    </location>
</feature>
<feature type="transmembrane region" description="Helical" evidence="1">
    <location>
        <begin position="81"/>
        <end position="100"/>
    </location>
</feature>
<evidence type="ECO:0000256" key="1">
    <source>
        <dbReference type="SAM" id="Phobius"/>
    </source>
</evidence>
<dbReference type="EMBL" id="BAABGM010000015">
    <property type="protein sequence ID" value="GAA4408302.1"/>
    <property type="molecule type" value="Genomic_DNA"/>
</dbReference>
<sequence length="113" mass="11230">MLLALAVLVQLVVLYAPSGPGGPLFPHADKVAHVLVFLAPTALALLAGLRSAVVVAVLAGHAVLSEVVQAAVLPTRAGDPADVLADLVGVALGVLVAHLLRRWGVGGSVPVGS</sequence>
<name>A0ABP8KJY9_9MICO</name>
<dbReference type="Pfam" id="PF04892">
    <property type="entry name" value="VanZ"/>
    <property type="match status" value="1"/>
</dbReference>
<protein>
    <recommendedName>
        <fullName evidence="2">VanZ-like domain-containing protein</fullName>
    </recommendedName>
</protein>
<evidence type="ECO:0000313" key="3">
    <source>
        <dbReference type="EMBL" id="GAA4408302.1"/>
    </source>
</evidence>